<dbReference type="EMBL" id="MCGN01000004">
    <property type="protein sequence ID" value="ORY98230.1"/>
    <property type="molecule type" value="Genomic_DNA"/>
</dbReference>
<dbReference type="AlphaFoldDB" id="A0A1X2HH34"/>
<dbReference type="InParanoid" id="A0A1X2HH34"/>
<keyword evidence="3" id="KW-1185">Reference proteome</keyword>
<dbReference type="Proteomes" id="UP000242180">
    <property type="component" value="Unassembled WGS sequence"/>
</dbReference>
<feature type="region of interest" description="Disordered" evidence="1">
    <location>
        <begin position="1"/>
        <end position="20"/>
    </location>
</feature>
<feature type="compositionally biased region" description="Acidic residues" evidence="1">
    <location>
        <begin position="151"/>
        <end position="169"/>
    </location>
</feature>
<evidence type="ECO:0000313" key="3">
    <source>
        <dbReference type="Proteomes" id="UP000242180"/>
    </source>
</evidence>
<feature type="compositionally biased region" description="Low complexity" evidence="1">
    <location>
        <begin position="116"/>
        <end position="125"/>
    </location>
</feature>
<sequence length="325" mass="37432">MALPPFLQNSRAMSDRSNTPTAKYYGREQLFTYLHSTRSPTYDGFLGEYKDQMPSFSFSCFNSSASDLHRIWASRYATALRKVKPQATVPNIKMEKGFWQEVCTRIRAMQPDEHSQGSGSTSGRGSSRKRARRLDESSEQNSQRTSHDGELDNEDDGELDDEDDGELEYESNAKENDDERLTGIKSALFVMGCKKLIRKRWTDAELRLFNEIESNPLLDQDRLDLLKLSLSGIVNTVRDNDFKQVRPFLMMQRVDERLDAVKAEFRRRGATSRTKAQLEQVVERFAENGSVEDTLLLIHDLQRPFLVERQRRSQEFRALHAAATM</sequence>
<organism evidence="2 3">
    <name type="scientific">Syncephalastrum racemosum</name>
    <name type="common">Filamentous fungus</name>
    <dbReference type="NCBI Taxonomy" id="13706"/>
    <lineage>
        <taxon>Eukaryota</taxon>
        <taxon>Fungi</taxon>
        <taxon>Fungi incertae sedis</taxon>
        <taxon>Mucoromycota</taxon>
        <taxon>Mucoromycotina</taxon>
        <taxon>Mucoromycetes</taxon>
        <taxon>Mucorales</taxon>
        <taxon>Syncephalastraceae</taxon>
        <taxon>Syncephalastrum</taxon>
    </lineage>
</organism>
<evidence type="ECO:0000256" key="1">
    <source>
        <dbReference type="SAM" id="MobiDB-lite"/>
    </source>
</evidence>
<accession>A0A1X2HH34</accession>
<feature type="region of interest" description="Disordered" evidence="1">
    <location>
        <begin position="109"/>
        <end position="176"/>
    </location>
</feature>
<proteinExistence type="predicted"/>
<reference evidence="2 3" key="1">
    <citation type="submission" date="2016-07" db="EMBL/GenBank/DDBJ databases">
        <title>Pervasive Adenine N6-methylation of Active Genes in Fungi.</title>
        <authorList>
            <consortium name="DOE Joint Genome Institute"/>
            <person name="Mondo S.J."/>
            <person name="Dannebaum R.O."/>
            <person name="Kuo R.C."/>
            <person name="Labutti K."/>
            <person name="Haridas S."/>
            <person name="Kuo A."/>
            <person name="Salamov A."/>
            <person name="Ahrendt S.R."/>
            <person name="Lipzen A."/>
            <person name="Sullivan W."/>
            <person name="Andreopoulos W.B."/>
            <person name="Clum A."/>
            <person name="Lindquist E."/>
            <person name="Daum C."/>
            <person name="Ramamoorthy G.K."/>
            <person name="Gryganskyi A."/>
            <person name="Culley D."/>
            <person name="Magnuson J.K."/>
            <person name="James T.Y."/>
            <person name="O'Malley M.A."/>
            <person name="Stajich J.E."/>
            <person name="Spatafora J.W."/>
            <person name="Visel A."/>
            <person name="Grigoriev I.V."/>
        </authorList>
    </citation>
    <scope>NUCLEOTIDE SEQUENCE [LARGE SCALE GENOMIC DNA]</scope>
    <source>
        <strain evidence="2 3">NRRL 2496</strain>
    </source>
</reference>
<name>A0A1X2HH34_SYNRA</name>
<feature type="compositionally biased region" description="Polar residues" evidence="1">
    <location>
        <begin position="7"/>
        <end position="20"/>
    </location>
</feature>
<protein>
    <submittedName>
        <fullName evidence="2">Uncharacterized protein</fullName>
    </submittedName>
</protein>
<evidence type="ECO:0000313" key="2">
    <source>
        <dbReference type="EMBL" id="ORY98230.1"/>
    </source>
</evidence>
<comment type="caution">
    <text evidence="2">The sequence shown here is derived from an EMBL/GenBank/DDBJ whole genome shotgun (WGS) entry which is preliminary data.</text>
</comment>
<gene>
    <name evidence="2" type="ORF">BCR43DRAFT_264920</name>
</gene>